<dbReference type="Proteomes" id="UP001596405">
    <property type="component" value="Unassembled WGS sequence"/>
</dbReference>
<comment type="caution">
    <text evidence="2">The sequence shown here is derived from an EMBL/GenBank/DDBJ whole genome shotgun (WGS) entry which is preliminary data.</text>
</comment>
<keyword evidence="1" id="KW-0175">Coiled coil</keyword>
<proteinExistence type="predicted"/>
<organism evidence="2 3">
    <name type="scientific">Rufibacter roseus</name>
    <dbReference type="NCBI Taxonomy" id="1567108"/>
    <lineage>
        <taxon>Bacteria</taxon>
        <taxon>Pseudomonadati</taxon>
        <taxon>Bacteroidota</taxon>
        <taxon>Cytophagia</taxon>
        <taxon>Cytophagales</taxon>
        <taxon>Hymenobacteraceae</taxon>
        <taxon>Rufibacter</taxon>
    </lineage>
</organism>
<keyword evidence="3" id="KW-1185">Reference proteome</keyword>
<name>A0ABW2DPH8_9BACT</name>
<accession>A0ABW2DPH8</accession>
<evidence type="ECO:0000313" key="3">
    <source>
        <dbReference type="Proteomes" id="UP001596405"/>
    </source>
</evidence>
<evidence type="ECO:0000313" key="2">
    <source>
        <dbReference type="EMBL" id="MFC6999565.1"/>
    </source>
</evidence>
<dbReference type="EMBL" id="JBHSYQ010000016">
    <property type="protein sequence ID" value="MFC6999565.1"/>
    <property type="molecule type" value="Genomic_DNA"/>
</dbReference>
<gene>
    <name evidence="2" type="ORF">ACFQHR_18155</name>
</gene>
<dbReference type="RefSeq" id="WP_066621197.1">
    <property type="nucleotide sequence ID" value="NZ_JBHSYQ010000016.1"/>
</dbReference>
<reference evidence="3" key="1">
    <citation type="journal article" date="2019" name="Int. J. Syst. Evol. Microbiol.">
        <title>The Global Catalogue of Microorganisms (GCM) 10K type strain sequencing project: providing services to taxonomists for standard genome sequencing and annotation.</title>
        <authorList>
            <consortium name="The Broad Institute Genomics Platform"/>
            <consortium name="The Broad Institute Genome Sequencing Center for Infectious Disease"/>
            <person name="Wu L."/>
            <person name="Ma J."/>
        </authorList>
    </citation>
    <scope>NUCLEOTIDE SEQUENCE [LARGE SCALE GENOMIC DNA]</scope>
    <source>
        <strain evidence="3">CGMCC 4.7393</strain>
    </source>
</reference>
<sequence>MSETSHFSNTLIRIAEFQMMFFREELKQAEQDLKRGKLTEDECSLLSRLLQNDLSHVELRLRLFQRSSGG</sequence>
<feature type="coiled-coil region" evidence="1">
    <location>
        <begin position="12"/>
        <end position="39"/>
    </location>
</feature>
<evidence type="ECO:0000256" key="1">
    <source>
        <dbReference type="SAM" id="Coils"/>
    </source>
</evidence>
<protein>
    <submittedName>
        <fullName evidence="2">Uncharacterized protein</fullName>
    </submittedName>
</protein>